<accession>A0A8S1HW63</accession>
<sequence length="137" mass="13893">MQTVPSSTTSMPVTTGPTDATTTTSGSSTTSSSSTTSASSSSSTTTAPRAASCADSLTRMADMASSEMPASIMVNGATVMVDCTMAPGPACISSLDVYNTDGNQFVIAQVPSTFDCINNQISFMGVVFDGIFCVYAC</sequence>
<gene>
    <name evidence="2" type="ORF">CAUJ_LOCUS15211</name>
</gene>
<evidence type="ECO:0000313" key="2">
    <source>
        <dbReference type="EMBL" id="CAD6199308.1"/>
    </source>
</evidence>
<dbReference type="Proteomes" id="UP000835052">
    <property type="component" value="Unassembled WGS sequence"/>
</dbReference>
<organism evidence="2 3">
    <name type="scientific">Caenorhabditis auriculariae</name>
    <dbReference type="NCBI Taxonomy" id="2777116"/>
    <lineage>
        <taxon>Eukaryota</taxon>
        <taxon>Metazoa</taxon>
        <taxon>Ecdysozoa</taxon>
        <taxon>Nematoda</taxon>
        <taxon>Chromadorea</taxon>
        <taxon>Rhabditida</taxon>
        <taxon>Rhabditina</taxon>
        <taxon>Rhabditomorpha</taxon>
        <taxon>Rhabditoidea</taxon>
        <taxon>Rhabditidae</taxon>
        <taxon>Peloderinae</taxon>
        <taxon>Caenorhabditis</taxon>
    </lineage>
</organism>
<proteinExistence type="predicted"/>
<feature type="region of interest" description="Disordered" evidence="1">
    <location>
        <begin position="1"/>
        <end position="51"/>
    </location>
</feature>
<reference evidence="2" key="1">
    <citation type="submission" date="2020-10" db="EMBL/GenBank/DDBJ databases">
        <authorList>
            <person name="Kikuchi T."/>
        </authorList>
    </citation>
    <scope>NUCLEOTIDE SEQUENCE</scope>
    <source>
        <strain evidence="2">NKZ352</strain>
    </source>
</reference>
<evidence type="ECO:0000256" key="1">
    <source>
        <dbReference type="SAM" id="MobiDB-lite"/>
    </source>
</evidence>
<name>A0A8S1HW63_9PELO</name>
<dbReference type="EMBL" id="CAJGYM010000166">
    <property type="protein sequence ID" value="CAD6199308.1"/>
    <property type="molecule type" value="Genomic_DNA"/>
</dbReference>
<dbReference type="AlphaFoldDB" id="A0A8S1HW63"/>
<protein>
    <submittedName>
        <fullName evidence="2">Uncharacterized protein</fullName>
    </submittedName>
</protein>
<evidence type="ECO:0000313" key="3">
    <source>
        <dbReference type="Proteomes" id="UP000835052"/>
    </source>
</evidence>
<comment type="caution">
    <text evidence="2">The sequence shown here is derived from an EMBL/GenBank/DDBJ whole genome shotgun (WGS) entry which is preliminary data.</text>
</comment>
<keyword evidence="3" id="KW-1185">Reference proteome</keyword>